<reference evidence="1" key="1">
    <citation type="submission" date="2020-01" db="EMBL/GenBank/DDBJ databases">
        <title>Patterns of diversity and host range of bacteriophage communities associated with bean-nodulatin bacteria.</title>
        <authorList>
            <person name="Vann Cauwenberghe J."/>
            <person name="Santamaria R.I."/>
            <person name="Bustos P."/>
            <person name="Juarez S."/>
            <person name="Gonzalez V."/>
        </authorList>
    </citation>
    <scope>NUCLEOTIDE SEQUENCE</scope>
</reference>
<sequence length="116" mass="13233">MRISEIARLLEEAYQTVVVLSKNGTKATKLIREIDAEIRTTKCFDAATRRRRYNNGSVLYAGTPGTDFRGIDIQLILVLDDVSKSDIEKLKFSFAPILDKMIVESEEMPFLPFFEL</sequence>
<organism evidence="1 2">
    <name type="scientific">Rhizobium phage RHph_Y68</name>
    <dbReference type="NCBI Taxonomy" id="2509787"/>
    <lineage>
        <taxon>Viruses</taxon>
        <taxon>Duplodnaviria</taxon>
        <taxon>Heunggongvirae</taxon>
        <taxon>Uroviricota</taxon>
        <taxon>Caudoviricetes</taxon>
        <taxon>Pootjesviridae</taxon>
        <taxon>Staniewskivirinae</taxon>
        <taxon>Trinifflemingvirus</taxon>
        <taxon>Trinifflemingvirus Y68</taxon>
    </lineage>
</organism>
<evidence type="ECO:0000313" key="2">
    <source>
        <dbReference type="Proteomes" id="UP000605518"/>
    </source>
</evidence>
<evidence type="ECO:0000313" key="1">
    <source>
        <dbReference type="EMBL" id="QIG68109.1"/>
    </source>
</evidence>
<dbReference type="Proteomes" id="UP000605518">
    <property type="component" value="Segment"/>
</dbReference>
<dbReference type="EMBL" id="MN988486">
    <property type="protein sequence ID" value="QIG68109.1"/>
    <property type="molecule type" value="Genomic_DNA"/>
</dbReference>
<protein>
    <submittedName>
        <fullName evidence="1">Uncharacterized protein</fullName>
    </submittedName>
</protein>
<accession>A0A7S5USZ9</accession>
<gene>
    <name evidence="1" type="ORF">EVB55_174</name>
</gene>
<proteinExistence type="predicted"/>
<keyword evidence="2" id="KW-1185">Reference proteome</keyword>
<name>A0A7S5USZ9_9CAUD</name>